<dbReference type="InterPro" id="IPR002639">
    <property type="entry name" value="UreF"/>
</dbReference>
<dbReference type="GO" id="GO:0005737">
    <property type="term" value="C:cytoplasm"/>
    <property type="evidence" value="ECO:0007669"/>
    <property type="project" value="UniProtKB-SubCell"/>
</dbReference>
<gene>
    <name evidence="3" type="primary">ureF</name>
    <name evidence="4" type="ORF">SAMN05444483_101111</name>
</gene>
<reference evidence="5" key="1">
    <citation type="submission" date="2016-11" db="EMBL/GenBank/DDBJ databases">
        <authorList>
            <person name="Varghese N."/>
            <person name="Submissions S."/>
        </authorList>
    </citation>
    <scope>NUCLEOTIDE SEQUENCE [LARGE SCALE GENOMIC DNA]</scope>
    <source>
        <strain evidence="5">DSM 24579</strain>
    </source>
</reference>
<comment type="similarity">
    <text evidence="3">Belongs to the UreF family.</text>
</comment>
<evidence type="ECO:0000313" key="4">
    <source>
        <dbReference type="EMBL" id="SHF43996.1"/>
    </source>
</evidence>
<dbReference type="InterPro" id="IPR038277">
    <property type="entry name" value="UreF_sf"/>
</dbReference>
<sequence length="228" mass="25923">MDSSLLTLFQLCDSNFPSGGFSHSFGLETYIQQDKVVDPETFSQWLTLYVQEQMVTADGYAIKLAYEALENDNLEEIWHLDRVLTVQNMSRETREGTRFMGRSLVKIAETIYDSEMINLYSKRIQEKKSNAHPAILFAMAGHHLKISRDTTILYYMYSTVINLVQNAVRAIPIGQTAGQQIISNFQPILKKAVETINTLKESDFGTIAPGIEMAQLQHENVTVRIFMS</sequence>
<accession>A0A1M5BNN2</accession>
<comment type="function">
    <text evidence="3">Required for maturation of urease via the functional incorporation of the urease nickel metallocenter.</text>
</comment>
<keyword evidence="3" id="KW-0963">Cytoplasm</keyword>
<dbReference type="STRING" id="1073325.SAMN05444483_101111"/>
<name>A0A1M5BNN2_SALEC</name>
<evidence type="ECO:0000313" key="5">
    <source>
        <dbReference type="Proteomes" id="UP000183945"/>
    </source>
</evidence>
<comment type="subcellular location">
    <subcellularLocation>
        <location evidence="3">Cytoplasm</location>
    </subcellularLocation>
</comment>
<keyword evidence="5" id="KW-1185">Reference proteome</keyword>
<evidence type="ECO:0000256" key="3">
    <source>
        <dbReference type="HAMAP-Rule" id="MF_01385"/>
    </source>
</evidence>
<proteinExistence type="inferred from homology"/>
<dbReference type="GO" id="GO:0016151">
    <property type="term" value="F:nickel cation binding"/>
    <property type="evidence" value="ECO:0007669"/>
    <property type="project" value="UniProtKB-UniRule"/>
</dbReference>
<dbReference type="Gene3D" id="1.10.4190.10">
    <property type="entry name" value="Urease accessory protein UreF"/>
    <property type="match status" value="1"/>
</dbReference>
<dbReference type="PIRSF" id="PIRSF009467">
    <property type="entry name" value="Ureas_acces_UreF"/>
    <property type="match status" value="1"/>
</dbReference>
<dbReference type="AlphaFoldDB" id="A0A1M5BNN2"/>
<organism evidence="4 5">
    <name type="scientific">Salegentibacter echinorum</name>
    <dbReference type="NCBI Taxonomy" id="1073325"/>
    <lineage>
        <taxon>Bacteria</taxon>
        <taxon>Pseudomonadati</taxon>
        <taxon>Bacteroidota</taxon>
        <taxon>Flavobacteriia</taxon>
        <taxon>Flavobacteriales</taxon>
        <taxon>Flavobacteriaceae</taxon>
        <taxon>Salegentibacter</taxon>
    </lineage>
</organism>
<dbReference type="PANTHER" id="PTHR33620:SF1">
    <property type="entry name" value="UREASE ACCESSORY PROTEIN F"/>
    <property type="match status" value="1"/>
</dbReference>
<dbReference type="Pfam" id="PF01730">
    <property type="entry name" value="UreF"/>
    <property type="match status" value="1"/>
</dbReference>
<dbReference type="RefSeq" id="WP_072875689.1">
    <property type="nucleotide sequence ID" value="NZ_FQVT01000001.1"/>
</dbReference>
<dbReference type="OrthoDB" id="9798772at2"/>
<protein>
    <recommendedName>
        <fullName evidence="3">Urease accessory protein UreF</fullName>
    </recommendedName>
</protein>
<evidence type="ECO:0000256" key="1">
    <source>
        <dbReference type="ARBA" id="ARBA00022988"/>
    </source>
</evidence>
<evidence type="ECO:0000256" key="2">
    <source>
        <dbReference type="ARBA" id="ARBA00023186"/>
    </source>
</evidence>
<dbReference type="PANTHER" id="PTHR33620">
    <property type="entry name" value="UREASE ACCESSORY PROTEIN F"/>
    <property type="match status" value="1"/>
</dbReference>
<dbReference type="Proteomes" id="UP000183945">
    <property type="component" value="Unassembled WGS sequence"/>
</dbReference>
<comment type="subunit">
    <text evidence="3">UreD, UreF and UreG form a complex that acts as a GTP-hydrolysis-dependent molecular chaperone, activating the urease apoprotein by helping to assemble the nickel containing metallocenter of UreC. The UreE protein probably delivers the nickel.</text>
</comment>
<dbReference type="EMBL" id="FQVT01000001">
    <property type="protein sequence ID" value="SHF43996.1"/>
    <property type="molecule type" value="Genomic_DNA"/>
</dbReference>
<dbReference type="HAMAP" id="MF_01385">
    <property type="entry name" value="UreF"/>
    <property type="match status" value="1"/>
</dbReference>
<keyword evidence="2 3" id="KW-0143">Chaperone</keyword>
<keyword evidence="1 3" id="KW-0996">Nickel insertion</keyword>